<organism evidence="1">
    <name type="scientific">Brassica oleracea</name>
    <name type="common">Wild cabbage</name>
    <dbReference type="NCBI Taxonomy" id="3712"/>
    <lineage>
        <taxon>Eukaryota</taxon>
        <taxon>Viridiplantae</taxon>
        <taxon>Streptophyta</taxon>
        <taxon>Embryophyta</taxon>
        <taxon>Tracheophyta</taxon>
        <taxon>Spermatophyta</taxon>
        <taxon>Magnoliopsida</taxon>
        <taxon>eudicotyledons</taxon>
        <taxon>Gunneridae</taxon>
        <taxon>Pentapetalae</taxon>
        <taxon>rosids</taxon>
        <taxon>malvids</taxon>
        <taxon>Brassicales</taxon>
        <taxon>Brassicaceae</taxon>
        <taxon>Brassiceae</taxon>
        <taxon>Brassica</taxon>
    </lineage>
</organism>
<sequence length="69" mass="7574">MAGDQIMHAQPEVLAIDETNNYLNGILWKLCAGPLFDTPEVGEKVETNTNEIYAEVSLVNLINSMFSGC</sequence>
<gene>
    <name evidence="1" type="ORF">BOLC9T56284H</name>
</gene>
<proteinExistence type="predicted"/>
<evidence type="ECO:0000313" key="1">
    <source>
        <dbReference type="EMBL" id="VDD30961.1"/>
    </source>
</evidence>
<name>A0A3P6E4D5_BRAOL</name>
<dbReference type="EMBL" id="LR031875">
    <property type="protein sequence ID" value="VDD30961.1"/>
    <property type="molecule type" value="Genomic_DNA"/>
</dbReference>
<dbReference type="AlphaFoldDB" id="A0A3P6E4D5"/>
<protein>
    <submittedName>
        <fullName evidence="1">Uncharacterized protein</fullName>
    </submittedName>
</protein>
<reference evidence="1" key="1">
    <citation type="submission" date="2018-11" db="EMBL/GenBank/DDBJ databases">
        <authorList>
            <consortium name="Genoscope - CEA"/>
            <person name="William W."/>
        </authorList>
    </citation>
    <scope>NUCLEOTIDE SEQUENCE</scope>
</reference>
<accession>A0A3P6E4D5</accession>